<accession>A0AAV2RX76</accession>
<reference evidence="3 4" key="1">
    <citation type="submission" date="2024-05" db="EMBL/GenBank/DDBJ databases">
        <authorList>
            <person name="Wallberg A."/>
        </authorList>
    </citation>
    <scope>NUCLEOTIDE SEQUENCE [LARGE SCALE GENOMIC DNA]</scope>
</reference>
<keyword evidence="4" id="KW-1185">Reference proteome</keyword>
<evidence type="ECO:0000313" key="3">
    <source>
        <dbReference type="EMBL" id="CAL4145322.1"/>
    </source>
</evidence>
<feature type="signal peptide" evidence="2">
    <location>
        <begin position="1"/>
        <end position="16"/>
    </location>
</feature>
<protein>
    <recommendedName>
        <fullName evidence="5">Mucin-5AC-like</fullName>
    </recommendedName>
</protein>
<feature type="compositionally biased region" description="Low complexity" evidence="1">
    <location>
        <begin position="268"/>
        <end position="324"/>
    </location>
</feature>
<dbReference type="EMBL" id="CAXKWB010034744">
    <property type="protein sequence ID" value="CAL4145322.1"/>
    <property type="molecule type" value="Genomic_DNA"/>
</dbReference>
<keyword evidence="2" id="KW-0732">Signal</keyword>
<feature type="chain" id="PRO_5043954525" description="Mucin-5AC-like" evidence="2">
    <location>
        <begin position="17"/>
        <end position="479"/>
    </location>
</feature>
<evidence type="ECO:0000256" key="1">
    <source>
        <dbReference type="SAM" id="MobiDB-lite"/>
    </source>
</evidence>
<comment type="caution">
    <text evidence="3">The sequence shown here is derived from an EMBL/GenBank/DDBJ whole genome shotgun (WGS) entry which is preliminary data.</text>
</comment>
<feature type="region of interest" description="Disordered" evidence="1">
    <location>
        <begin position="262"/>
        <end position="330"/>
    </location>
</feature>
<name>A0AAV2RX76_MEGNR</name>
<organism evidence="3 4">
    <name type="scientific">Meganyctiphanes norvegica</name>
    <name type="common">Northern krill</name>
    <name type="synonym">Thysanopoda norvegica</name>
    <dbReference type="NCBI Taxonomy" id="48144"/>
    <lineage>
        <taxon>Eukaryota</taxon>
        <taxon>Metazoa</taxon>
        <taxon>Ecdysozoa</taxon>
        <taxon>Arthropoda</taxon>
        <taxon>Crustacea</taxon>
        <taxon>Multicrustacea</taxon>
        <taxon>Malacostraca</taxon>
        <taxon>Eumalacostraca</taxon>
        <taxon>Eucarida</taxon>
        <taxon>Euphausiacea</taxon>
        <taxon>Euphausiidae</taxon>
        <taxon>Meganyctiphanes</taxon>
    </lineage>
</organism>
<gene>
    <name evidence="3" type="ORF">MNOR_LOCUS29648</name>
</gene>
<sequence>MAPCILLFLMFGFGTCFPRGLTTHSLSNEIPVALPAVSSSAEPGVKASFYFTPEVTQARTNFQAAYNYLSQLSHLAPDEPVLQENPKHLGIAVLPVDQSTSPKDESTGITNTDSKVSSTIIDMSTNVKNMKPGVTKETDSTTSIAQPMTLSEVQESDMKVPSLIALSCSIIDPTQDISSFVTNKSSNIAFSTTPNIIAMDFESTVSTTTPTVFSIDSTMSDLTPTVSSASKNIIITVPTSTPGLLKRELNILQDDIFQTTQQPLPMESTFSSTTHPTTSSSHSSNTIPTTSSSLSSTTIPTTPSSHSSTTIPTISNSHSSTNHPQFSSATKMIRMKIPEPVTPKIRMKVTSKPKTLQTLDRIALESDSSLPPTETTIEQANLLSTTPLSTTVAIDSNVAIGTPTSDVLTDTSTSTSELPTAPTSTIASIASTTPFPEGYEFGALTPEVAQATANFFKQYLLDTRRNGEVGAGRLVLSKR</sequence>
<dbReference type="AlphaFoldDB" id="A0AAV2RX76"/>
<evidence type="ECO:0000313" key="4">
    <source>
        <dbReference type="Proteomes" id="UP001497623"/>
    </source>
</evidence>
<evidence type="ECO:0000256" key="2">
    <source>
        <dbReference type="SAM" id="SignalP"/>
    </source>
</evidence>
<dbReference type="Proteomes" id="UP001497623">
    <property type="component" value="Unassembled WGS sequence"/>
</dbReference>
<proteinExistence type="predicted"/>
<evidence type="ECO:0008006" key="5">
    <source>
        <dbReference type="Google" id="ProtNLM"/>
    </source>
</evidence>